<dbReference type="Gene3D" id="3.40.50.2300">
    <property type="match status" value="1"/>
</dbReference>
<dbReference type="PANTHER" id="PTHR44520:SF2">
    <property type="entry name" value="RESPONSE REGULATOR RCP1"/>
    <property type="match status" value="1"/>
</dbReference>
<accession>A0AAE3QSU6</accession>
<gene>
    <name evidence="3" type="ORF">QNI16_29770</name>
</gene>
<sequence>MEVLNHILLIDADDASNLITRIILKKASVAEHIHTTRNGEEAITLLSHTNIVFPDLILLEINMPVMDGFEFLAYWKKNNFTGKSRIVIYTYSARTEDISYMCQYKDVVGYLEKPINNTQITKLINLVHNHSNYTQDSNTDIQRIHL</sequence>
<dbReference type="GO" id="GO:0000160">
    <property type="term" value="P:phosphorelay signal transduction system"/>
    <property type="evidence" value="ECO:0007669"/>
    <property type="project" value="InterPro"/>
</dbReference>
<dbReference type="InterPro" id="IPR011006">
    <property type="entry name" value="CheY-like_superfamily"/>
</dbReference>
<feature type="domain" description="Response regulatory" evidence="2">
    <location>
        <begin position="6"/>
        <end position="128"/>
    </location>
</feature>
<dbReference type="SMART" id="SM00448">
    <property type="entry name" value="REC"/>
    <property type="match status" value="1"/>
</dbReference>
<evidence type="ECO:0000256" key="1">
    <source>
        <dbReference type="PROSITE-ProRule" id="PRU00169"/>
    </source>
</evidence>
<dbReference type="Pfam" id="PF00072">
    <property type="entry name" value="Response_reg"/>
    <property type="match status" value="1"/>
</dbReference>
<evidence type="ECO:0000313" key="3">
    <source>
        <dbReference type="EMBL" id="MDJ1484725.1"/>
    </source>
</evidence>
<protein>
    <submittedName>
        <fullName evidence="3">Response regulator</fullName>
    </submittedName>
</protein>
<dbReference type="PANTHER" id="PTHR44520">
    <property type="entry name" value="RESPONSE REGULATOR RCP1-RELATED"/>
    <property type="match status" value="1"/>
</dbReference>
<dbReference type="AlphaFoldDB" id="A0AAE3QSU6"/>
<evidence type="ECO:0000313" key="4">
    <source>
        <dbReference type="Proteomes" id="UP001241110"/>
    </source>
</evidence>
<dbReference type="InterPro" id="IPR052893">
    <property type="entry name" value="TCS_response_regulator"/>
</dbReference>
<dbReference type="InterPro" id="IPR001789">
    <property type="entry name" value="Sig_transdc_resp-reg_receiver"/>
</dbReference>
<dbReference type="RefSeq" id="WP_313986377.1">
    <property type="nucleotide sequence ID" value="NZ_JASJOS010000016.1"/>
</dbReference>
<dbReference type="SUPFAM" id="SSF52172">
    <property type="entry name" value="CheY-like"/>
    <property type="match status" value="1"/>
</dbReference>
<proteinExistence type="predicted"/>
<reference evidence="3" key="1">
    <citation type="submission" date="2023-05" db="EMBL/GenBank/DDBJ databases">
        <authorList>
            <person name="Zhang X."/>
        </authorList>
    </citation>
    <scope>NUCLEOTIDE SEQUENCE</scope>
    <source>
        <strain evidence="3">YF14B1</strain>
    </source>
</reference>
<evidence type="ECO:0000259" key="2">
    <source>
        <dbReference type="PROSITE" id="PS50110"/>
    </source>
</evidence>
<comment type="caution">
    <text evidence="1">Lacks conserved residue(s) required for the propagation of feature annotation.</text>
</comment>
<dbReference type="PROSITE" id="PS50110">
    <property type="entry name" value="RESPONSE_REGULATORY"/>
    <property type="match status" value="1"/>
</dbReference>
<organism evidence="3 4">
    <name type="scientific">Xanthocytophaga flava</name>
    <dbReference type="NCBI Taxonomy" id="3048013"/>
    <lineage>
        <taxon>Bacteria</taxon>
        <taxon>Pseudomonadati</taxon>
        <taxon>Bacteroidota</taxon>
        <taxon>Cytophagia</taxon>
        <taxon>Cytophagales</taxon>
        <taxon>Rhodocytophagaceae</taxon>
        <taxon>Xanthocytophaga</taxon>
    </lineage>
</organism>
<dbReference type="EMBL" id="JASJOS010000016">
    <property type="protein sequence ID" value="MDJ1484725.1"/>
    <property type="molecule type" value="Genomic_DNA"/>
</dbReference>
<dbReference type="Proteomes" id="UP001241110">
    <property type="component" value="Unassembled WGS sequence"/>
</dbReference>
<name>A0AAE3QSU6_9BACT</name>
<comment type="caution">
    <text evidence="3">The sequence shown here is derived from an EMBL/GenBank/DDBJ whole genome shotgun (WGS) entry which is preliminary data.</text>
</comment>